<gene>
    <name evidence="1" type="ORF">EZS27_031882</name>
</gene>
<organism evidence="1">
    <name type="scientific">termite gut metagenome</name>
    <dbReference type="NCBI Taxonomy" id="433724"/>
    <lineage>
        <taxon>unclassified sequences</taxon>
        <taxon>metagenomes</taxon>
        <taxon>organismal metagenomes</taxon>
    </lineage>
</organism>
<evidence type="ECO:0000313" key="1">
    <source>
        <dbReference type="EMBL" id="KAA6318060.1"/>
    </source>
</evidence>
<reference evidence="1" key="1">
    <citation type="submission" date="2019-03" db="EMBL/GenBank/DDBJ databases">
        <title>Single cell metagenomics reveals metabolic interactions within the superorganism composed of flagellate Streblomastix strix and complex community of Bacteroidetes bacteria on its surface.</title>
        <authorList>
            <person name="Treitli S.C."/>
            <person name="Kolisko M."/>
            <person name="Husnik F."/>
            <person name="Keeling P."/>
            <person name="Hampl V."/>
        </authorList>
    </citation>
    <scope>NUCLEOTIDE SEQUENCE</scope>
    <source>
        <strain evidence="1">STM</strain>
    </source>
</reference>
<accession>A0A5J4QAH3</accession>
<protein>
    <submittedName>
        <fullName evidence="1">Uncharacterized protein</fullName>
    </submittedName>
</protein>
<comment type="caution">
    <text evidence="1">The sequence shown here is derived from an EMBL/GenBank/DDBJ whole genome shotgun (WGS) entry which is preliminary data.</text>
</comment>
<name>A0A5J4QAH3_9ZZZZ</name>
<sequence>MCVRVDIFNAIAAIGTLLSAIFAAVSAYQAKKSAEQTHNIAIRNEHNELDKKLEDILKIAIKYPYLEYRGFTSKWNEQKDRNDIRYIRYDNFCNLLFNYLHKVYEVFDGDKAKIENYIDIRNWIYLHEDNWKNPIIPHENIEGYDEKFRDFINSYIK</sequence>
<dbReference type="EMBL" id="SNRY01004314">
    <property type="protein sequence ID" value="KAA6318060.1"/>
    <property type="molecule type" value="Genomic_DNA"/>
</dbReference>
<proteinExistence type="predicted"/>
<dbReference type="AlphaFoldDB" id="A0A5J4QAH3"/>